<reference evidence="1 2" key="1">
    <citation type="submission" date="2018-04" db="EMBL/GenBank/DDBJ databases">
        <title>Genomic Encyclopedia of Archaeal and Bacterial Type Strains, Phase II (KMG-II): from individual species to whole genera.</title>
        <authorList>
            <person name="Goeker M."/>
        </authorList>
    </citation>
    <scope>NUCLEOTIDE SEQUENCE [LARGE SCALE GENOMIC DNA]</scope>
    <source>
        <strain evidence="1 2">DSM 22902</strain>
    </source>
</reference>
<proteinExistence type="predicted"/>
<gene>
    <name evidence="1" type="ORF">C8P65_1184</name>
</gene>
<dbReference type="Proteomes" id="UP000243985">
    <property type="component" value="Unassembled WGS sequence"/>
</dbReference>
<name>A0A2T5XS30_9FLAO</name>
<organism evidence="1 2">
    <name type="scientific">Capnocytophaga leadbetteri</name>
    <dbReference type="NCBI Taxonomy" id="327575"/>
    <lineage>
        <taxon>Bacteria</taxon>
        <taxon>Pseudomonadati</taxon>
        <taxon>Bacteroidota</taxon>
        <taxon>Flavobacteriia</taxon>
        <taxon>Flavobacteriales</taxon>
        <taxon>Flavobacteriaceae</taxon>
        <taxon>Capnocytophaga</taxon>
    </lineage>
</organism>
<dbReference type="AlphaFoldDB" id="A0A2T5XS30"/>
<evidence type="ECO:0000313" key="2">
    <source>
        <dbReference type="Proteomes" id="UP000243985"/>
    </source>
</evidence>
<dbReference type="EMBL" id="QBKG01000018">
    <property type="protein sequence ID" value="PTX02156.1"/>
    <property type="molecule type" value="Genomic_DNA"/>
</dbReference>
<sequence length="35" mass="4322">MEIIFREDCLKELYEEGKTKHKWNLIIIINKKTMI</sequence>
<evidence type="ECO:0000313" key="1">
    <source>
        <dbReference type="EMBL" id="PTX02156.1"/>
    </source>
</evidence>
<comment type="caution">
    <text evidence="1">The sequence shown here is derived from an EMBL/GenBank/DDBJ whole genome shotgun (WGS) entry which is preliminary data.</text>
</comment>
<accession>A0A2T5XS30</accession>
<protein>
    <submittedName>
        <fullName evidence="1">Uncharacterized protein</fullName>
    </submittedName>
</protein>